<evidence type="ECO:0000313" key="2">
    <source>
        <dbReference type="EMBL" id="KAF1917782.1"/>
    </source>
</evidence>
<dbReference type="AlphaFoldDB" id="A0A6A5QQZ0"/>
<dbReference type="EMBL" id="ML979134">
    <property type="protein sequence ID" value="KAF1917782.1"/>
    <property type="molecule type" value="Genomic_DNA"/>
</dbReference>
<reference evidence="2" key="1">
    <citation type="journal article" date="2020" name="Stud. Mycol.">
        <title>101 Dothideomycetes genomes: a test case for predicting lifestyles and emergence of pathogens.</title>
        <authorList>
            <person name="Haridas S."/>
            <person name="Albert R."/>
            <person name="Binder M."/>
            <person name="Bloem J."/>
            <person name="Labutti K."/>
            <person name="Salamov A."/>
            <person name="Andreopoulos B."/>
            <person name="Baker S."/>
            <person name="Barry K."/>
            <person name="Bills G."/>
            <person name="Bluhm B."/>
            <person name="Cannon C."/>
            <person name="Castanera R."/>
            <person name="Culley D."/>
            <person name="Daum C."/>
            <person name="Ezra D."/>
            <person name="Gonzalez J."/>
            <person name="Henrissat B."/>
            <person name="Kuo A."/>
            <person name="Liang C."/>
            <person name="Lipzen A."/>
            <person name="Lutzoni F."/>
            <person name="Magnuson J."/>
            <person name="Mondo S."/>
            <person name="Nolan M."/>
            <person name="Ohm R."/>
            <person name="Pangilinan J."/>
            <person name="Park H.-J."/>
            <person name="Ramirez L."/>
            <person name="Alfaro M."/>
            <person name="Sun H."/>
            <person name="Tritt A."/>
            <person name="Yoshinaga Y."/>
            <person name="Zwiers L.-H."/>
            <person name="Turgeon B."/>
            <person name="Goodwin S."/>
            <person name="Spatafora J."/>
            <person name="Crous P."/>
            <person name="Grigoriev I."/>
        </authorList>
    </citation>
    <scope>NUCLEOTIDE SEQUENCE</scope>
    <source>
        <strain evidence="2">HMLAC05119</strain>
    </source>
</reference>
<dbReference type="Proteomes" id="UP000800096">
    <property type="component" value="Unassembled WGS sequence"/>
</dbReference>
<feature type="region of interest" description="Disordered" evidence="1">
    <location>
        <begin position="63"/>
        <end position="91"/>
    </location>
</feature>
<feature type="region of interest" description="Disordered" evidence="1">
    <location>
        <begin position="370"/>
        <end position="399"/>
    </location>
</feature>
<organism evidence="2 3">
    <name type="scientific">Ampelomyces quisqualis</name>
    <name type="common">Powdery mildew agent</name>
    <dbReference type="NCBI Taxonomy" id="50730"/>
    <lineage>
        <taxon>Eukaryota</taxon>
        <taxon>Fungi</taxon>
        <taxon>Dikarya</taxon>
        <taxon>Ascomycota</taxon>
        <taxon>Pezizomycotina</taxon>
        <taxon>Dothideomycetes</taxon>
        <taxon>Pleosporomycetidae</taxon>
        <taxon>Pleosporales</taxon>
        <taxon>Pleosporineae</taxon>
        <taxon>Phaeosphaeriaceae</taxon>
        <taxon>Ampelomyces</taxon>
    </lineage>
</organism>
<protein>
    <submittedName>
        <fullName evidence="2">Uncharacterized protein</fullName>
    </submittedName>
</protein>
<proteinExistence type="predicted"/>
<evidence type="ECO:0000256" key="1">
    <source>
        <dbReference type="SAM" id="MobiDB-lite"/>
    </source>
</evidence>
<gene>
    <name evidence="2" type="ORF">BDU57DRAFT_586394</name>
</gene>
<feature type="region of interest" description="Disordered" evidence="1">
    <location>
        <begin position="21"/>
        <end position="41"/>
    </location>
</feature>
<sequence length="399" mass="43634">MSRPKSMPDFSALLDSSTPLFNAHAQNRRQASPVRGHGNPRKKVSISLAAGLIMNSDNAKITPALDTPLKQSLEGRKEEEEERASERGCFSDFTNSPPHMLTFASAAICTQWWALVQREYPAATRPSPQLFVLKSDHLEHISDNLRFYPLRHKWFCTGQDNLSNTLPVIPLQSAPANNLRNERPSSSASVSASSTSATTTLAGKLDRLAGVVEKNVQQINALSVAQSAGLQRMQDINETNTAQIMALADSQAKLQALIDQNASHYIALSNASFQSQEQIKSVMKITATQIQSLSKNQAQLANTCDGMMRGIDNLATTITQMNVNSTISEKSSAISSPAHLGATMGNRINPPPRKLNRRIKGVWYEYDMSSTAPTASPRRQVGFTDTPMKSPATPKKYLN</sequence>
<keyword evidence="3" id="KW-1185">Reference proteome</keyword>
<evidence type="ECO:0000313" key="3">
    <source>
        <dbReference type="Proteomes" id="UP000800096"/>
    </source>
</evidence>
<name>A0A6A5QQZ0_AMPQU</name>
<accession>A0A6A5QQZ0</accession>
<dbReference type="OrthoDB" id="5364171at2759"/>
<feature type="compositionally biased region" description="Polar residues" evidence="1">
    <location>
        <begin position="21"/>
        <end position="30"/>
    </location>
</feature>